<dbReference type="GeneID" id="84210299"/>
<dbReference type="RefSeq" id="WP_004866054.1">
    <property type="nucleotide sequence ID" value="NZ_ASYY01000096.1"/>
</dbReference>
<gene>
    <name evidence="2" type="ORF">F960_03004</name>
</gene>
<feature type="chain" id="PRO_5004137958" evidence="1">
    <location>
        <begin position="21"/>
        <end position="294"/>
    </location>
</feature>
<dbReference type="AlphaFoldDB" id="N8ZGE6"/>
<dbReference type="STRING" id="202952.GCA_000747725_01777"/>
<dbReference type="Proteomes" id="UP000013117">
    <property type="component" value="Unassembled WGS sequence"/>
</dbReference>
<dbReference type="HOGENOM" id="CLU_945360_0_0_6"/>
<keyword evidence="3" id="KW-1185">Reference proteome</keyword>
<reference evidence="2 3" key="1">
    <citation type="submission" date="2013-02" db="EMBL/GenBank/DDBJ databases">
        <title>The Genome Sequence of Acinetobacter gerneri CIP 107464.</title>
        <authorList>
            <consortium name="The Broad Institute Genome Sequencing Platform"/>
            <consortium name="The Broad Institute Genome Sequencing Center for Infectious Disease"/>
            <person name="Cerqueira G."/>
            <person name="Feldgarden M."/>
            <person name="Courvalin P."/>
            <person name="Perichon B."/>
            <person name="Grillot-Courvalin C."/>
            <person name="Clermont D."/>
            <person name="Rocha E."/>
            <person name="Yoon E.-J."/>
            <person name="Nemec A."/>
            <person name="Walker B."/>
            <person name="Young S.K."/>
            <person name="Zeng Q."/>
            <person name="Gargeya S."/>
            <person name="Fitzgerald M."/>
            <person name="Haas B."/>
            <person name="Abouelleil A."/>
            <person name="Alvarado L."/>
            <person name="Arachchi H.M."/>
            <person name="Berlin A.M."/>
            <person name="Chapman S.B."/>
            <person name="Dewar J."/>
            <person name="Goldberg J."/>
            <person name="Griggs A."/>
            <person name="Gujja S."/>
            <person name="Hansen M."/>
            <person name="Howarth C."/>
            <person name="Imamovic A."/>
            <person name="Larimer J."/>
            <person name="McCowan C."/>
            <person name="Murphy C."/>
            <person name="Neiman D."/>
            <person name="Pearson M."/>
            <person name="Priest M."/>
            <person name="Roberts A."/>
            <person name="Saif S."/>
            <person name="Shea T."/>
            <person name="Sisk P."/>
            <person name="Sykes S."/>
            <person name="Wortman J."/>
            <person name="Nusbaum C."/>
            <person name="Birren B."/>
        </authorList>
    </citation>
    <scope>NUCLEOTIDE SEQUENCE [LARGE SCALE GENOMIC DNA]</scope>
    <source>
        <strain evidence="2 3">CIP 107464</strain>
    </source>
</reference>
<comment type="caution">
    <text evidence="2">The sequence shown here is derived from an EMBL/GenBank/DDBJ whole genome shotgun (WGS) entry which is preliminary data.</text>
</comment>
<proteinExistence type="predicted"/>
<keyword evidence="1" id="KW-0732">Signal</keyword>
<protein>
    <submittedName>
        <fullName evidence="2">Uncharacterized protein</fullName>
    </submittedName>
</protein>
<evidence type="ECO:0000313" key="2">
    <source>
        <dbReference type="EMBL" id="ENV32829.1"/>
    </source>
</evidence>
<organism evidence="2 3">
    <name type="scientific">Acinetobacter gerneri DSM 14967 = CIP 107464 = MTCC 9824</name>
    <dbReference type="NCBI Taxonomy" id="1120926"/>
    <lineage>
        <taxon>Bacteria</taxon>
        <taxon>Pseudomonadati</taxon>
        <taxon>Pseudomonadota</taxon>
        <taxon>Gammaproteobacteria</taxon>
        <taxon>Moraxellales</taxon>
        <taxon>Moraxellaceae</taxon>
        <taxon>Acinetobacter</taxon>
    </lineage>
</organism>
<accession>N8ZGE6</accession>
<feature type="signal peptide" evidence="1">
    <location>
        <begin position="1"/>
        <end position="20"/>
    </location>
</feature>
<evidence type="ECO:0000313" key="3">
    <source>
        <dbReference type="Proteomes" id="UP000013117"/>
    </source>
</evidence>
<dbReference type="PATRIC" id="fig|1120926.3.peg.2916"/>
<sequence length="294" mass="34870">MNKFTLLSLLILTLFNSAYAALNDPAQNKEKITQEINLEKNISEDWLDYKILNFQYIKKQKENKAFIQKNKITDDEPEILTLVDQQLKSSRDFLLQEIQKSHPQTFEMKELFSVYRSFIDANYLLDLDFNHHLINQAHLKNLSELQNKVDYLANKIETKFLHYHLQNKLQNSSYLNDWLEYKITIQQISDDNKKDNQQRMLEKNALNLEQVRLSINDSSEKTVRRLSSLQPKTTEIHQLINLKIKDVLLLNQIVQNQSPNTEEQIELFELGNKIEDQEQLIEEKIINHLKQSEK</sequence>
<name>N8ZGE6_9GAMM</name>
<evidence type="ECO:0000256" key="1">
    <source>
        <dbReference type="SAM" id="SignalP"/>
    </source>
</evidence>
<dbReference type="EMBL" id="APPN01000072">
    <property type="protein sequence ID" value="ENV32829.1"/>
    <property type="molecule type" value="Genomic_DNA"/>
</dbReference>